<dbReference type="EMBL" id="CAJOBD010011626">
    <property type="protein sequence ID" value="CAF4170170.1"/>
    <property type="molecule type" value="Genomic_DNA"/>
</dbReference>
<accession>A0A819ZFM2</accession>
<sequence length="44" mass="5182">MIDLKLPNETEDIAAVYVPLSHVKRFVNLVILWQFNYKVLIIKP</sequence>
<dbReference type="AlphaFoldDB" id="A0A819ZFM2"/>
<dbReference type="Proteomes" id="UP000663836">
    <property type="component" value="Unassembled WGS sequence"/>
</dbReference>
<proteinExistence type="predicted"/>
<feature type="non-terminal residue" evidence="1">
    <location>
        <position position="44"/>
    </location>
</feature>
<reference evidence="1" key="1">
    <citation type="submission" date="2021-02" db="EMBL/GenBank/DDBJ databases">
        <authorList>
            <person name="Nowell W R."/>
        </authorList>
    </citation>
    <scope>NUCLEOTIDE SEQUENCE</scope>
</reference>
<protein>
    <submittedName>
        <fullName evidence="1">Uncharacterized protein</fullName>
    </submittedName>
</protein>
<comment type="caution">
    <text evidence="1">The sequence shown here is derived from an EMBL/GenBank/DDBJ whole genome shotgun (WGS) entry which is preliminary data.</text>
</comment>
<evidence type="ECO:0000313" key="1">
    <source>
        <dbReference type="EMBL" id="CAF4170170.1"/>
    </source>
</evidence>
<gene>
    <name evidence="1" type="ORF">JBS370_LOCUS34968</name>
</gene>
<evidence type="ECO:0000313" key="2">
    <source>
        <dbReference type="Proteomes" id="UP000663836"/>
    </source>
</evidence>
<organism evidence="1 2">
    <name type="scientific">Rotaria sordida</name>
    <dbReference type="NCBI Taxonomy" id="392033"/>
    <lineage>
        <taxon>Eukaryota</taxon>
        <taxon>Metazoa</taxon>
        <taxon>Spiralia</taxon>
        <taxon>Gnathifera</taxon>
        <taxon>Rotifera</taxon>
        <taxon>Eurotatoria</taxon>
        <taxon>Bdelloidea</taxon>
        <taxon>Philodinida</taxon>
        <taxon>Philodinidae</taxon>
        <taxon>Rotaria</taxon>
    </lineage>
</organism>
<name>A0A819ZFM2_9BILA</name>